<dbReference type="FunFam" id="3.40.1490.10:FF:000002">
    <property type="entry name" value="Peptidyl-tRNA hydrolase 2, mitochondrial"/>
    <property type="match status" value="1"/>
</dbReference>
<dbReference type="EC" id="3.1.1.29" evidence="1"/>
<proteinExistence type="inferred from homology"/>
<evidence type="ECO:0000256" key="1">
    <source>
        <dbReference type="ARBA" id="ARBA00013260"/>
    </source>
</evidence>
<evidence type="ECO:0000313" key="7">
    <source>
        <dbReference type="Proteomes" id="UP000694843"/>
    </source>
</evidence>
<reference evidence="8" key="1">
    <citation type="submission" date="2025-08" db="UniProtKB">
        <authorList>
            <consortium name="RefSeq"/>
        </authorList>
    </citation>
    <scope>IDENTIFICATION</scope>
    <source>
        <tissue evidence="8">Whole organism</tissue>
    </source>
</reference>
<dbReference type="InterPro" id="IPR023476">
    <property type="entry name" value="Pep_tRNA_hydro_II_dom_sf"/>
</dbReference>
<dbReference type="InterPro" id="IPR002833">
    <property type="entry name" value="PTH2"/>
</dbReference>
<feature type="region of interest" description="Disordered" evidence="5">
    <location>
        <begin position="1"/>
        <end position="39"/>
    </location>
</feature>
<dbReference type="SUPFAM" id="SSF46934">
    <property type="entry name" value="UBA-like"/>
    <property type="match status" value="1"/>
</dbReference>
<evidence type="ECO:0000256" key="2">
    <source>
        <dbReference type="ARBA" id="ARBA00022801"/>
    </source>
</evidence>
<evidence type="ECO:0000256" key="3">
    <source>
        <dbReference type="ARBA" id="ARBA00038050"/>
    </source>
</evidence>
<evidence type="ECO:0000259" key="6">
    <source>
        <dbReference type="Pfam" id="PF22562"/>
    </source>
</evidence>
<dbReference type="RefSeq" id="XP_018008532.1">
    <property type="nucleotide sequence ID" value="XM_018153043.2"/>
</dbReference>
<dbReference type="NCBIfam" id="TIGR00283">
    <property type="entry name" value="arch_pth2"/>
    <property type="match status" value="1"/>
</dbReference>
<feature type="domain" description="UBA" evidence="6">
    <location>
        <begin position="140"/>
        <end position="178"/>
    </location>
</feature>
<accession>A0A8B7N3V1</accession>
<dbReference type="SUPFAM" id="SSF102462">
    <property type="entry name" value="Peptidyl-tRNA hydrolase II"/>
    <property type="match status" value="1"/>
</dbReference>
<keyword evidence="2 8" id="KW-0378">Hydrolase</keyword>
<comment type="similarity">
    <text evidence="3">Belongs to the PTH2 family.</text>
</comment>
<evidence type="ECO:0000256" key="5">
    <source>
        <dbReference type="SAM" id="MobiDB-lite"/>
    </source>
</evidence>
<feature type="compositionally biased region" description="Low complexity" evidence="5">
    <location>
        <begin position="109"/>
        <end position="121"/>
    </location>
</feature>
<dbReference type="PANTHER" id="PTHR12649:SF29">
    <property type="entry name" value="AMINOACYL-TRNA HYDROLASE"/>
    <property type="match status" value="1"/>
</dbReference>
<dbReference type="Gene3D" id="1.10.8.10">
    <property type="entry name" value="DNA helicase RuvA subunit, C-terminal domain"/>
    <property type="match status" value="1"/>
</dbReference>
<sequence>MQDSSGADRLMEPVNERSALDTDDASAASGDHAAGGRLDADGDAAAVDVAAAADRNAVAGVGSSETEPSPSEEKATATAASSPRPKDGTTSNDLLCASSDAATSEEVGSSEASNIESSSGATINASVGSPKQPTNTHGADAGLLAQLLEMGVPATLAIRALVYSGNGSVEAAFTWLAQLSAEEADALSLLPLDEDGQDWEDVDDEDDRDVFSHKMALVVDTSLRMKPGKMAAQVGHAVLGLHRALQRAAPRTRASDLTKWEMTGEKMVVLRGSDSSQLRLLKKKAEAARLPTYLVADAGLTQIAEGSVTVLGIFGSCAAVDEITGGLKLL</sequence>
<dbReference type="Pfam" id="PF01981">
    <property type="entry name" value="PTH2"/>
    <property type="match status" value="1"/>
</dbReference>
<feature type="compositionally biased region" description="Basic and acidic residues" evidence="5">
    <location>
        <begin position="9"/>
        <end position="20"/>
    </location>
</feature>
<evidence type="ECO:0000313" key="8">
    <source>
        <dbReference type="RefSeq" id="XP_018008532.1"/>
    </source>
</evidence>
<dbReference type="Proteomes" id="UP000694843">
    <property type="component" value="Unplaced"/>
</dbReference>
<dbReference type="OrthoDB" id="1733656at2759"/>
<dbReference type="InterPro" id="IPR015940">
    <property type="entry name" value="UBA"/>
</dbReference>
<feature type="compositionally biased region" description="Polar residues" evidence="5">
    <location>
        <begin position="122"/>
        <end position="137"/>
    </location>
</feature>
<protein>
    <recommendedName>
        <fullName evidence="1">peptidyl-tRNA hydrolase</fullName>
        <ecNumber evidence="1">3.1.1.29</ecNumber>
    </recommendedName>
</protein>
<comment type="catalytic activity">
    <reaction evidence="4">
        <text>an N-acyl-L-alpha-aminoacyl-tRNA + H2O = an N-acyl-L-amino acid + a tRNA + H(+)</text>
        <dbReference type="Rhea" id="RHEA:54448"/>
        <dbReference type="Rhea" id="RHEA-COMP:10123"/>
        <dbReference type="Rhea" id="RHEA-COMP:13883"/>
        <dbReference type="ChEBI" id="CHEBI:15377"/>
        <dbReference type="ChEBI" id="CHEBI:15378"/>
        <dbReference type="ChEBI" id="CHEBI:59874"/>
        <dbReference type="ChEBI" id="CHEBI:78442"/>
        <dbReference type="ChEBI" id="CHEBI:138191"/>
        <dbReference type="EC" id="3.1.1.29"/>
    </reaction>
</comment>
<feature type="compositionally biased region" description="Low complexity" evidence="5">
    <location>
        <begin position="25"/>
        <end position="39"/>
    </location>
</feature>
<evidence type="ECO:0000256" key="4">
    <source>
        <dbReference type="ARBA" id="ARBA00048707"/>
    </source>
</evidence>
<dbReference type="GO" id="GO:0005829">
    <property type="term" value="C:cytosol"/>
    <property type="evidence" value="ECO:0007669"/>
    <property type="project" value="TreeGrafter"/>
</dbReference>
<organism evidence="7 8">
    <name type="scientific">Hyalella azteca</name>
    <name type="common">Amphipod</name>
    <dbReference type="NCBI Taxonomy" id="294128"/>
    <lineage>
        <taxon>Eukaryota</taxon>
        <taxon>Metazoa</taxon>
        <taxon>Ecdysozoa</taxon>
        <taxon>Arthropoda</taxon>
        <taxon>Crustacea</taxon>
        <taxon>Multicrustacea</taxon>
        <taxon>Malacostraca</taxon>
        <taxon>Eumalacostraca</taxon>
        <taxon>Peracarida</taxon>
        <taxon>Amphipoda</taxon>
        <taxon>Senticaudata</taxon>
        <taxon>Talitrida</taxon>
        <taxon>Talitroidea</taxon>
        <taxon>Hyalellidae</taxon>
        <taxon>Hyalella</taxon>
    </lineage>
</organism>
<dbReference type="OMA" id="WILEHSN"/>
<dbReference type="KEGG" id="hazt:108666214"/>
<feature type="region of interest" description="Disordered" evidence="5">
    <location>
        <begin position="57"/>
        <end position="137"/>
    </location>
</feature>
<keyword evidence="7" id="KW-1185">Reference proteome</keyword>
<gene>
    <name evidence="8" type="primary">LOC108666214</name>
</gene>
<dbReference type="Pfam" id="PF22562">
    <property type="entry name" value="UBA_7"/>
    <property type="match status" value="1"/>
</dbReference>
<dbReference type="PANTHER" id="PTHR12649">
    <property type="entry name" value="PEPTIDYL-TRNA HYDROLASE 2"/>
    <property type="match status" value="1"/>
</dbReference>
<dbReference type="AlphaFoldDB" id="A0A8B7N3V1"/>
<dbReference type="Gene3D" id="3.40.1490.10">
    <property type="entry name" value="Bit1"/>
    <property type="match status" value="1"/>
</dbReference>
<feature type="compositionally biased region" description="Low complexity" evidence="5">
    <location>
        <begin position="57"/>
        <end position="69"/>
    </location>
</feature>
<dbReference type="InterPro" id="IPR009060">
    <property type="entry name" value="UBA-like_sf"/>
</dbReference>
<dbReference type="GeneID" id="108666214"/>
<dbReference type="GO" id="GO:0004045">
    <property type="term" value="F:peptidyl-tRNA hydrolase activity"/>
    <property type="evidence" value="ECO:0007669"/>
    <property type="project" value="UniProtKB-EC"/>
</dbReference>
<name>A0A8B7N3V1_HYAAZ</name>